<evidence type="ECO:0000313" key="1">
    <source>
        <dbReference type="EMBL" id="RJO75217.1"/>
    </source>
</evidence>
<dbReference type="Proteomes" id="UP000266677">
    <property type="component" value="Unassembled WGS sequence"/>
</dbReference>
<name>A0A3A4L0B9_9NOCA</name>
<reference evidence="1 2" key="1">
    <citation type="submission" date="2018-09" db="EMBL/GenBank/DDBJ databases">
        <title>YIM PH21274 draft genome.</title>
        <authorList>
            <person name="Miao C."/>
        </authorList>
    </citation>
    <scope>NUCLEOTIDE SEQUENCE [LARGE SCALE GENOMIC DNA]</scope>
    <source>
        <strain evidence="1 2">YIM PH 21724</strain>
    </source>
</reference>
<gene>
    <name evidence="1" type="ORF">D5S18_17850</name>
</gene>
<sequence length="144" mass="14842">MAVAAIVAASAVLVWWCTRPDVAQRHLADIRVQGFGRIADAPVARGSGDYGPNAGAIFLGPFVADLPPLVTADIAVKPVVPPIITAEDHSSTVAGATWPDDCALSVSRITPPAPDPAWNLTERQAGDLAAGTLALLRIIVTCNG</sequence>
<dbReference type="RefSeq" id="WP_120042091.1">
    <property type="nucleotide sequence ID" value="NZ_QZFU01000019.1"/>
</dbReference>
<dbReference type="AlphaFoldDB" id="A0A3A4L0B9"/>
<protein>
    <submittedName>
        <fullName evidence="1">Uncharacterized protein</fullName>
    </submittedName>
</protein>
<dbReference type="EMBL" id="QZFU01000019">
    <property type="protein sequence ID" value="RJO75217.1"/>
    <property type="molecule type" value="Genomic_DNA"/>
</dbReference>
<keyword evidence="2" id="KW-1185">Reference proteome</keyword>
<comment type="caution">
    <text evidence="1">The sequence shown here is derived from an EMBL/GenBank/DDBJ whole genome shotgun (WGS) entry which is preliminary data.</text>
</comment>
<evidence type="ECO:0000313" key="2">
    <source>
        <dbReference type="Proteomes" id="UP000266677"/>
    </source>
</evidence>
<accession>A0A3A4L0B9</accession>
<organism evidence="1 2">
    <name type="scientific">Nocardia panacis</name>
    <dbReference type="NCBI Taxonomy" id="2340916"/>
    <lineage>
        <taxon>Bacteria</taxon>
        <taxon>Bacillati</taxon>
        <taxon>Actinomycetota</taxon>
        <taxon>Actinomycetes</taxon>
        <taxon>Mycobacteriales</taxon>
        <taxon>Nocardiaceae</taxon>
        <taxon>Nocardia</taxon>
    </lineage>
</organism>
<proteinExistence type="predicted"/>